<dbReference type="InterPro" id="IPR012434">
    <property type="entry name" value="DUF1631"/>
</dbReference>
<name>A0A191ZE76_9GAMM</name>
<dbReference type="EMBL" id="CP016027">
    <property type="protein sequence ID" value="ANJ66176.1"/>
    <property type="molecule type" value="Genomic_DNA"/>
</dbReference>
<feature type="compositionally biased region" description="Basic and acidic residues" evidence="1">
    <location>
        <begin position="580"/>
        <end position="591"/>
    </location>
</feature>
<evidence type="ECO:0000313" key="3">
    <source>
        <dbReference type="Proteomes" id="UP000078596"/>
    </source>
</evidence>
<proteinExistence type="predicted"/>
<evidence type="ECO:0008006" key="4">
    <source>
        <dbReference type="Google" id="ProtNLM"/>
    </source>
</evidence>
<organism evidence="2 3">
    <name type="scientific">Halothiobacillus diazotrophicus</name>
    <dbReference type="NCBI Taxonomy" id="1860122"/>
    <lineage>
        <taxon>Bacteria</taxon>
        <taxon>Pseudomonadati</taxon>
        <taxon>Pseudomonadota</taxon>
        <taxon>Gammaproteobacteria</taxon>
        <taxon>Chromatiales</taxon>
        <taxon>Halothiobacillaceae</taxon>
        <taxon>Halothiobacillus</taxon>
    </lineage>
</organism>
<feature type="region of interest" description="Disordered" evidence="1">
    <location>
        <begin position="579"/>
        <end position="630"/>
    </location>
</feature>
<dbReference type="KEGG" id="haz:A9404_01230"/>
<evidence type="ECO:0000313" key="2">
    <source>
        <dbReference type="EMBL" id="ANJ66176.1"/>
    </source>
</evidence>
<dbReference type="Pfam" id="PF07793">
    <property type="entry name" value="DUF1631"/>
    <property type="match status" value="1"/>
</dbReference>
<keyword evidence="3" id="KW-1185">Reference proteome</keyword>
<dbReference type="STRING" id="1860122.A9404_01230"/>
<dbReference type="Proteomes" id="UP000078596">
    <property type="component" value="Chromosome"/>
</dbReference>
<reference evidence="2 3" key="1">
    <citation type="submission" date="2016-06" db="EMBL/GenBank/DDBJ databases">
        <title>Insight into the functional genes involving in sulfur oxidation in Pearl River water.</title>
        <authorList>
            <person name="Luo J."/>
            <person name="Tan X."/>
            <person name="Lin W."/>
        </authorList>
    </citation>
    <scope>NUCLEOTIDE SEQUENCE [LARGE SCALE GENOMIC DNA]</scope>
    <source>
        <strain evidence="2 3">LS2</strain>
    </source>
</reference>
<dbReference type="RefSeq" id="WP_066097928.1">
    <property type="nucleotide sequence ID" value="NZ_CP016027.1"/>
</dbReference>
<evidence type="ECO:0000256" key="1">
    <source>
        <dbReference type="SAM" id="MobiDB-lite"/>
    </source>
</evidence>
<dbReference type="OrthoDB" id="5801043at2"/>
<sequence length="734" mass="83132">MMNRINVNAEQIRDDLGNLAHAALSSAFKSLFNDIEKKLFSRAEHTIHQEDKAEFFELIESLKTHLQPFEDDFFATVSRNDLGERIPKTWVDLIHDRTLSLLIEDMVAHAKARYGMEHAQYESRIKLLSQSYPTIIGDQYLTLPGIVTAFLINLKHFKKPLKKDIIRVLGNQVLIKLEPMYMLMNDHLVQLGVLPQIKSVRETELSAIDSLFNDLFDREHALMGLETGTAVENHVVPLEILQDLLKRKKLILRKASDIQPDDFTDALAAEIDKQHKNATVKPAIASKDKEILRLVGAVIADIINDPQINPVIKKQIHLLQTVLLYTAFDDPNFFSQINNPARTTINELAVIGSDPSLDIDKISQIEKLVGEIITDATNLNFSFAQALRALYRIDGRAAKNDELALNAIQNRHPEVLARCRNRIAAIIREKAQDTVMNPPAQAFIEEIWAPFMVQILMTHGRQCDEWHEANSVLDRVIRLEKCLPDSPKSLIELDSHIKELLRHSQNKRFQLESKGNSIPAIENYRRHLEAAINAIPDEPEPEAVAAQATDRKAIPEAGLPPQADSSSTITARNELGQEATELRDESHDAPPEKASAIQEETVEPRSSNERHDAIEAEDENEPDASTTDSLDAKYHSAVKRPAVIDFFNHHVLSDEWFQIFTTEGAALRRLKVSSINYELGVVNFSNRNGELTLFLPLAQVFRDIIESRSHPVFDNAQFNRAREKLIHELDKMEI</sequence>
<feature type="compositionally biased region" description="Basic and acidic residues" evidence="1">
    <location>
        <begin position="602"/>
        <end position="614"/>
    </location>
</feature>
<accession>A0A191ZE76</accession>
<protein>
    <recommendedName>
        <fullName evidence="4">Thymidine phosphorylase</fullName>
    </recommendedName>
</protein>
<dbReference type="AlphaFoldDB" id="A0A191ZE76"/>
<gene>
    <name evidence="2" type="ORF">A9404_01230</name>
</gene>